<comment type="subunit">
    <text evidence="5">The basic unit is a heterodimer which dimerizes to form tetramers. The heterotetramers trimerize; 6 large subunits form a core ring with 6 small subunits projecting outwards.</text>
</comment>
<dbReference type="NCBIfam" id="NF003971">
    <property type="entry name" value="PRK05465.1"/>
    <property type="match status" value="1"/>
</dbReference>
<reference evidence="7 8" key="1">
    <citation type="submission" date="2024-03" db="EMBL/GenBank/DDBJ databases">
        <title>High-quality draft genome sequence of Oceanobacter sp. wDCs-4.</title>
        <authorList>
            <person name="Dong C."/>
        </authorList>
    </citation>
    <scope>NUCLEOTIDE SEQUENCE [LARGE SCALE GENOMIC DNA]</scope>
    <source>
        <strain evidence="8">wDCs-4</strain>
    </source>
</reference>
<keyword evidence="3 5" id="KW-0170">Cobalt</keyword>
<dbReference type="InterPro" id="IPR042251">
    <property type="entry name" value="EutC_C"/>
</dbReference>
<dbReference type="GO" id="GO:0008851">
    <property type="term" value="F:ethanolamine ammonia-lyase activity"/>
    <property type="evidence" value="ECO:0007669"/>
    <property type="project" value="UniProtKB-EC"/>
</dbReference>
<dbReference type="HAMAP" id="MF_00601">
    <property type="entry name" value="EutC"/>
    <property type="match status" value="1"/>
</dbReference>
<evidence type="ECO:0000256" key="4">
    <source>
        <dbReference type="ARBA" id="ARBA00024446"/>
    </source>
</evidence>
<dbReference type="Gene3D" id="1.10.30.40">
    <property type="entry name" value="Ethanolamine ammonia-lyase light chain (EutC), N-terminal domain"/>
    <property type="match status" value="1"/>
</dbReference>
<feature type="region of interest" description="Disordered" evidence="6">
    <location>
        <begin position="251"/>
        <end position="275"/>
    </location>
</feature>
<keyword evidence="4 5" id="KW-1283">Bacterial microcompartment</keyword>
<keyword evidence="2 5" id="KW-0456">Lyase</keyword>
<dbReference type="EMBL" id="JBBKTX010000013">
    <property type="protein sequence ID" value="MFK4753045.1"/>
    <property type="molecule type" value="Genomic_DNA"/>
</dbReference>
<feature type="binding site" evidence="5">
    <location>
        <position position="217"/>
    </location>
    <ligand>
        <name>adenosylcob(III)alamin</name>
        <dbReference type="ChEBI" id="CHEBI:18408"/>
    </ligand>
</feature>
<accession>A0ABW8NJ96</accession>
<evidence type="ECO:0000256" key="3">
    <source>
        <dbReference type="ARBA" id="ARBA00023285"/>
    </source>
</evidence>
<comment type="caution">
    <text evidence="7">The sequence shown here is derived from an EMBL/GenBank/DDBJ whole genome shotgun (WGS) entry which is preliminary data.</text>
</comment>
<dbReference type="Proteomes" id="UP001620597">
    <property type="component" value="Unassembled WGS sequence"/>
</dbReference>
<protein>
    <recommendedName>
        <fullName evidence="5">Ethanolamine ammonia-lyase small subunit</fullName>
        <shortName evidence="5">EAL small subunit</shortName>
        <ecNumber evidence="5">4.3.1.7</ecNumber>
    </recommendedName>
</protein>
<dbReference type="InterPro" id="IPR009246">
    <property type="entry name" value="EutC"/>
</dbReference>
<dbReference type="EC" id="4.3.1.7" evidence="5"/>
<dbReference type="PIRSF" id="PIRSF018982">
    <property type="entry name" value="EutC"/>
    <property type="match status" value="1"/>
</dbReference>
<comment type="function">
    <text evidence="5">Catalyzes the deamination of various vicinal amino-alcohols to oxo compounds. Allows this organism to utilize ethanolamine as the sole source of nitrogen and carbon in the presence of external vitamin B12.</text>
</comment>
<evidence type="ECO:0000256" key="1">
    <source>
        <dbReference type="ARBA" id="ARBA00022628"/>
    </source>
</evidence>
<comment type="subcellular location">
    <subcellularLocation>
        <location evidence="5">Bacterial microcompartment</location>
    </subcellularLocation>
</comment>
<feature type="binding site" evidence="5">
    <location>
        <position position="167"/>
    </location>
    <ligand>
        <name>adenosylcob(III)alamin</name>
        <dbReference type="ChEBI" id="CHEBI:18408"/>
    </ligand>
</feature>
<evidence type="ECO:0000313" key="7">
    <source>
        <dbReference type="EMBL" id="MFK4753045.1"/>
    </source>
</evidence>
<proteinExistence type="inferred from homology"/>
<comment type="pathway">
    <text evidence="5">Amine and polyamine degradation; ethanolamine degradation.</text>
</comment>
<dbReference type="Pfam" id="PF05985">
    <property type="entry name" value="EutC"/>
    <property type="match status" value="1"/>
</dbReference>
<gene>
    <name evidence="5 7" type="primary">eutC</name>
    <name evidence="7" type="ORF">WG929_11545</name>
</gene>
<keyword evidence="1 5" id="KW-0846">Cobalamin</keyword>
<comment type="similarity">
    <text evidence="5">Belongs to the EutC family.</text>
</comment>
<keyword evidence="8" id="KW-1185">Reference proteome</keyword>
<organism evidence="7 8">
    <name type="scientific">Oceanobacter antarcticus</name>
    <dbReference type="NCBI Taxonomy" id="3133425"/>
    <lineage>
        <taxon>Bacteria</taxon>
        <taxon>Pseudomonadati</taxon>
        <taxon>Pseudomonadota</taxon>
        <taxon>Gammaproteobacteria</taxon>
        <taxon>Oceanospirillales</taxon>
        <taxon>Oceanospirillaceae</taxon>
        <taxon>Oceanobacter</taxon>
    </lineage>
</organism>
<dbReference type="PANTHER" id="PTHR39330">
    <property type="entry name" value="ETHANOLAMINE AMMONIA-LYASE LIGHT CHAIN"/>
    <property type="match status" value="1"/>
</dbReference>
<evidence type="ECO:0000256" key="5">
    <source>
        <dbReference type="HAMAP-Rule" id="MF_00601"/>
    </source>
</evidence>
<comment type="cofactor">
    <cofactor evidence="5">
        <name>adenosylcob(III)alamin</name>
        <dbReference type="ChEBI" id="CHEBI:18408"/>
    </cofactor>
    <text evidence="5">Binds between the large and small subunits.</text>
</comment>
<evidence type="ECO:0000256" key="6">
    <source>
        <dbReference type="SAM" id="MobiDB-lite"/>
    </source>
</evidence>
<evidence type="ECO:0000313" key="8">
    <source>
        <dbReference type="Proteomes" id="UP001620597"/>
    </source>
</evidence>
<dbReference type="RefSeq" id="WP_369855967.1">
    <property type="nucleotide sequence ID" value="NZ_JBBKTX010000013.1"/>
</dbReference>
<evidence type="ECO:0000256" key="2">
    <source>
        <dbReference type="ARBA" id="ARBA00023239"/>
    </source>
</evidence>
<dbReference type="Gene3D" id="3.40.50.11240">
    <property type="entry name" value="Ethanolamine ammonia-lyase light chain (EutC)"/>
    <property type="match status" value="1"/>
</dbReference>
<sequence>MTDTLLVENPWQVLREYTDARIGLGRAGVSLPTRAHLEFQLAHARARDAVHLPLDFVQLQQDLEQTLLQAGLKGPVLKLASQANDRPQYLQRPDYGRQLSVASREWLAQWLTDSQPAAFDIAIVVADGLSSLAVQRHAAPLLGSLLASLADTPLRVGPVVMVEQGRVAIGDPIGEILKARMLVMLIGERPGLSSPDSLGIYFTWQPASGKHDANRNCISNVRHEGLRYEEATHKLMYLLLEAGRRQLSGVALKDESDNGQQQLKNKPGNLLLNTL</sequence>
<dbReference type="PANTHER" id="PTHR39330:SF1">
    <property type="entry name" value="ETHANOLAMINE AMMONIA-LYASE SMALL SUBUNIT"/>
    <property type="match status" value="1"/>
</dbReference>
<feature type="binding site" evidence="5">
    <location>
        <position position="188"/>
    </location>
    <ligand>
        <name>adenosylcob(III)alamin</name>
        <dbReference type="ChEBI" id="CHEBI:18408"/>
    </ligand>
</feature>
<comment type="catalytic activity">
    <reaction evidence="5">
        <text>ethanolamine = acetaldehyde + NH4(+)</text>
        <dbReference type="Rhea" id="RHEA:15313"/>
        <dbReference type="ChEBI" id="CHEBI:15343"/>
        <dbReference type="ChEBI" id="CHEBI:28938"/>
        <dbReference type="ChEBI" id="CHEBI:57603"/>
        <dbReference type="EC" id="4.3.1.7"/>
    </reaction>
</comment>
<dbReference type="InterPro" id="IPR042255">
    <property type="entry name" value="EutC_N"/>
</dbReference>
<name>A0ABW8NJ96_9GAMM</name>